<dbReference type="PaxDb" id="55529-EKX41332"/>
<dbReference type="InterPro" id="IPR051553">
    <property type="entry name" value="Ran_GTPase-activating"/>
</dbReference>
<dbReference type="PRINTS" id="PR00633">
    <property type="entry name" value="RCCNDNSATION"/>
</dbReference>
<feature type="non-terminal residue" evidence="5">
    <location>
        <position position="257"/>
    </location>
</feature>
<evidence type="ECO:0000313" key="5">
    <source>
        <dbReference type="EMBL" id="EKX41332.1"/>
    </source>
</evidence>
<proteinExistence type="predicted"/>
<dbReference type="RefSeq" id="XP_005828312.1">
    <property type="nucleotide sequence ID" value="XM_005828255.1"/>
</dbReference>
<dbReference type="Gene3D" id="2.130.10.30">
    <property type="entry name" value="Regulator of chromosome condensation 1/beta-lactamase-inhibitor protein II"/>
    <property type="match status" value="2"/>
</dbReference>
<accession>L1IZ40</accession>
<organism evidence="5">
    <name type="scientific">Guillardia theta (strain CCMP2712)</name>
    <name type="common">Cryptophyte</name>
    <dbReference type="NCBI Taxonomy" id="905079"/>
    <lineage>
        <taxon>Eukaryota</taxon>
        <taxon>Cryptophyceae</taxon>
        <taxon>Pyrenomonadales</taxon>
        <taxon>Geminigeraceae</taxon>
        <taxon>Guillardia</taxon>
    </lineage>
</organism>
<reference evidence="5 7" key="1">
    <citation type="journal article" date="2012" name="Nature">
        <title>Algal genomes reveal evolutionary mosaicism and the fate of nucleomorphs.</title>
        <authorList>
            <consortium name="DOE Joint Genome Institute"/>
            <person name="Curtis B.A."/>
            <person name="Tanifuji G."/>
            <person name="Burki F."/>
            <person name="Gruber A."/>
            <person name="Irimia M."/>
            <person name="Maruyama S."/>
            <person name="Arias M.C."/>
            <person name="Ball S.G."/>
            <person name="Gile G.H."/>
            <person name="Hirakawa Y."/>
            <person name="Hopkins J.F."/>
            <person name="Kuo A."/>
            <person name="Rensing S.A."/>
            <person name="Schmutz J."/>
            <person name="Symeonidi A."/>
            <person name="Elias M."/>
            <person name="Eveleigh R.J."/>
            <person name="Herman E.K."/>
            <person name="Klute M.J."/>
            <person name="Nakayama T."/>
            <person name="Obornik M."/>
            <person name="Reyes-Prieto A."/>
            <person name="Armbrust E.V."/>
            <person name="Aves S.J."/>
            <person name="Beiko R.G."/>
            <person name="Coutinho P."/>
            <person name="Dacks J.B."/>
            <person name="Durnford D.G."/>
            <person name="Fast N.M."/>
            <person name="Green B.R."/>
            <person name="Grisdale C.J."/>
            <person name="Hempel F."/>
            <person name="Henrissat B."/>
            <person name="Hoppner M.P."/>
            <person name="Ishida K."/>
            <person name="Kim E."/>
            <person name="Koreny L."/>
            <person name="Kroth P.G."/>
            <person name="Liu Y."/>
            <person name="Malik S.B."/>
            <person name="Maier U.G."/>
            <person name="McRose D."/>
            <person name="Mock T."/>
            <person name="Neilson J.A."/>
            <person name="Onodera N.T."/>
            <person name="Poole A.M."/>
            <person name="Pritham E.J."/>
            <person name="Richards T.A."/>
            <person name="Rocap G."/>
            <person name="Roy S.W."/>
            <person name="Sarai C."/>
            <person name="Schaack S."/>
            <person name="Shirato S."/>
            <person name="Slamovits C.H."/>
            <person name="Spencer D.F."/>
            <person name="Suzuki S."/>
            <person name="Worden A.Z."/>
            <person name="Zauner S."/>
            <person name="Barry K."/>
            <person name="Bell C."/>
            <person name="Bharti A.K."/>
            <person name="Crow J.A."/>
            <person name="Grimwood J."/>
            <person name="Kramer R."/>
            <person name="Lindquist E."/>
            <person name="Lucas S."/>
            <person name="Salamov A."/>
            <person name="McFadden G.I."/>
            <person name="Lane C.E."/>
            <person name="Keeling P.J."/>
            <person name="Gray M.W."/>
            <person name="Grigoriev I.V."/>
            <person name="Archibald J.M."/>
        </authorList>
    </citation>
    <scope>NUCLEOTIDE SEQUENCE</scope>
    <source>
        <strain evidence="5 7">CCMP2712</strain>
    </source>
</reference>
<dbReference type="PROSITE" id="PS50012">
    <property type="entry name" value="RCC1_3"/>
    <property type="match status" value="5"/>
</dbReference>
<dbReference type="PROSITE" id="PS00626">
    <property type="entry name" value="RCC1_2"/>
    <property type="match status" value="3"/>
</dbReference>
<feature type="repeat" description="RCC1" evidence="3">
    <location>
        <begin position="177"/>
        <end position="228"/>
    </location>
</feature>
<feature type="repeat" description="RCC1" evidence="3">
    <location>
        <begin position="61"/>
        <end position="117"/>
    </location>
</feature>
<evidence type="ECO:0000259" key="4">
    <source>
        <dbReference type="Pfam" id="PF25390"/>
    </source>
</evidence>
<dbReference type="InterPro" id="IPR058923">
    <property type="entry name" value="RCC1-like_dom"/>
</dbReference>
<keyword evidence="7" id="KW-1185">Reference proteome</keyword>
<dbReference type="KEGG" id="gtt:GUITHDRAFT_53038"/>
<keyword evidence="1" id="KW-0344">Guanine-nucleotide releasing factor</keyword>
<feature type="repeat" description="RCC1" evidence="3">
    <location>
        <begin position="229"/>
        <end position="257"/>
    </location>
</feature>
<evidence type="ECO:0000256" key="2">
    <source>
        <dbReference type="ARBA" id="ARBA00022737"/>
    </source>
</evidence>
<dbReference type="GO" id="GO:0005085">
    <property type="term" value="F:guanyl-nucleotide exchange factor activity"/>
    <property type="evidence" value="ECO:0007669"/>
    <property type="project" value="TreeGrafter"/>
</dbReference>
<dbReference type="InterPro" id="IPR000408">
    <property type="entry name" value="Reg_chr_condens"/>
</dbReference>
<dbReference type="OMA" id="TCLWAGY"/>
<dbReference type="eggNOG" id="KOG0941">
    <property type="taxonomic scope" value="Eukaryota"/>
</dbReference>
<reference evidence="7" key="2">
    <citation type="submission" date="2012-11" db="EMBL/GenBank/DDBJ databases">
        <authorList>
            <person name="Kuo A."/>
            <person name="Curtis B.A."/>
            <person name="Tanifuji G."/>
            <person name="Burki F."/>
            <person name="Gruber A."/>
            <person name="Irimia M."/>
            <person name="Maruyama S."/>
            <person name="Arias M.C."/>
            <person name="Ball S.G."/>
            <person name="Gile G.H."/>
            <person name="Hirakawa Y."/>
            <person name="Hopkins J.F."/>
            <person name="Rensing S.A."/>
            <person name="Schmutz J."/>
            <person name="Symeonidi A."/>
            <person name="Elias M."/>
            <person name="Eveleigh R.J."/>
            <person name="Herman E.K."/>
            <person name="Klute M.J."/>
            <person name="Nakayama T."/>
            <person name="Obornik M."/>
            <person name="Reyes-Prieto A."/>
            <person name="Armbrust E.V."/>
            <person name="Aves S.J."/>
            <person name="Beiko R.G."/>
            <person name="Coutinho P."/>
            <person name="Dacks J.B."/>
            <person name="Durnford D.G."/>
            <person name="Fast N.M."/>
            <person name="Green B.R."/>
            <person name="Grisdale C."/>
            <person name="Hempe F."/>
            <person name="Henrissat B."/>
            <person name="Hoppner M.P."/>
            <person name="Ishida K.-I."/>
            <person name="Kim E."/>
            <person name="Koreny L."/>
            <person name="Kroth P.G."/>
            <person name="Liu Y."/>
            <person name="Malik S.-B."/>
            <person name="Maier U.G."/>
            <person name="McRose D."/>
            <person name="Mock T."/>
            <person name="Neilson J.A."/>
            <person name="Onodera N.T."/>
            <person name="Poole A.M."/>
            <person name="Pritham E.J."/>
            <person name="Richards T.A."/>
            <person name="Rocap G."/>
            <person name="Roy S.W."/>
            <person name="Sarai C."/>
            <person name="Schaack S."/>
            <person name="Shirato S."/>
            <person name="Slamovits C.H."/>
            <person name="Spencer D.F."/>
            <person name="Suzuki S."/>
            <person name="Worden A.Z."/>
            <person name="Zauner S."/>
            <person name="Barry K."/>
            <person name="Bell C."/>
            <person name="Bharti A.K."/>
            <person name="Crow J.A."/>
            <person name="Grimwood J."/>
            <person name="Kramer R."/>
            <person name="Lindquist E."/>
            <person name="Lucas S."/>
            <person name="Salamov A."/>
            <person name="McFadden G.I."/>
            <person name="Lane C.E."/>
            <person name="Keeling P.J."/>
            <person name="Gray M.W."/>
            <person name="Grigoriev I.V."/>
            <person name="Archibald J.M."/>
        </authorList>
    </citation>
    <scope>NUCLEOTIDE SEQUENCE</scope>
    <source>
        <strain evidence="7">CCMP2712</strain>
    </source>
</reference>
<dbReference type="AlphaFoldDB" id="L1IZ40"/>
<evidence type="ECO:0000256" key="3">
    <source>
        <dbReference type="PROSITE-ProRule" id="PRU00235"/>
    </source>
</evidence>
<dbReference type="Proteomes" id="UP000011087">
    <property type="component" value="Unassembled WGS sequence"/>
</dbReference>
<evidence type="ECO:0000313" key="7">
    <source>
        <dbReference type="Proteomes" id="UP000011087"/>
    </source>
</evidence>
<feature type="non-terminal residue" evidence="5">
    <location>
        <position position="1"/>
    </location>
</feature>
<dbReference type="EnsemblProtists" id="EKX41332">
    <property type="protein sequence ID" value="EKX41332"/>
    <property type="gene ID" value="GUITHDRAFT_53038"/>
</dbReference>
<feature type="domain" description="RCC1-like" evidence="4">
    <location>
        <begin position="1"/>
        <end position="249"/>
    </location>
</feature>
<keyword evidence="2" id="KW-0677">Repeat</keyword>
<dbReference type="SUPFAM" id="SSF50985">
    <property type="entry name" value="RCC1/BLIP-II"/>
    <property type="match status" value="1"/>
</dbReference>
<feature type="repeat" description="RCC1" evidence="3">
    <location>
        <begin position="118"/>
        <end position="176"/>
    </location>
</feature>
<gene>
    <name evidence="5" type="ORF">GUITHDRAFT_53038</name>
</gene>
<evidence type="ECO:0000313" key="6">
    <source>
        <dbReference type="EnsemblProtists" id="EKX41332"/>
    </source>
</evidence>
<reference evidence="6" key="3">
    <citation type="submission" date="2016-03" db="UniProtKB">
        <authorList>
            <consortium name="EnsemblProtists"/>
        </authorList>
    </citation>
    <scope>IDENTIFICATION</scope>
</reference>
<dbReference type="PANTHER" id="PTHR45982:SF1">
    <property type="entry name" value="REGULATOR OF CHROMOSOME CONDENSATION"/>
    <property type="match status" value="1"/>
</dbReference>
<dbReference type="STRING" id="905079.L1IZ40"/>
<evidence type="ECO:0000256" key="1">
    <source>
        <dbReference type="ARBA" id="ARBA00022658"/>
    </source>
</evidence>
<dbReference type="GO" id="GO:0005737">
    <property type="term" value="C:cytoplasm"/>
    <property type="evidence" value="ECO:0007669"/>
    <property type="project" value="TreeGrafter"/>
</dbReference>
<dbReference type="OrthoDB" id="8068875at2759"/>
<protein>
    <recommendedName>
        <fullName evidence="4">RCC1-like domain-containing protein</fullName>
    </recommendedName>
</protein>
<dbReference type="InterPro" id="IPR009091">
    <property type="entry name" value="RCC1/BLIP-II"/>
</dbReference>
<sequence length="257" mass="26962">VAGGGAHSLALSCDGCVYAWGANTSGQASEMLSRLSVTTFGPGVMQVAAGNRHSLALMADGRVFAWGQNVFGQLGIGKNFTQRTTSLPPSWLITCSWTSKVISVAAGGSHSLALLQDGTVMSWGSNDHGQLGNGKFTALLGMGEWHDALIPTESLVREEVVDVCAGYQHSLALLKDGRVMAWGSNEAGQLGVDDEHEVLSSSSLSPWLPARVVQVAAGFASSLAVLEDGRVFSWGANYDGQLGNGSRSEQPRFPLKI</sequence>
<dbReference type="PANTHER" id="PTHR45982">
    <property type="entry name" value="REGULATOR OF CHROMOSOME CONDENSATION"/>
    <property type="match status" value="1"/>
</dbReference>
<dbReference type="GeneID" id="17298053"/>
<dbReference type="Pfam" id="PF25390">
    <property type="entry name" value="WD40_RLD"/>
    <property type="match status" value="1"/>
</dbReference>
<dbReference type="EMBL" id="JH993024">
    <property type="protein sequence ID" value="EKX41332.1"/>
    <property type="molecule type" value="Genomic_DNA"/>
</dbReference>
<name>L1IZ40_GUITC</name>
<feature type="repeat" description="RCC1" evidence="3">
    <location>
        <begin position="15"/>
        <end position="60"/>
    </location>
</feature>
<dbReference type="HOGENOM" id="CLU_005210_2_2_1"/>